<dbReference type="AlphaFoldDB" id="A0A9D2NMC1"/>
<reference evidence="1" key="2">
    <citation type="submission" date="2021-04" db="EMBL/GenBank/DDBJ databases">
        <authorList>
            <person name="Gilroy R."/>
        </authorList>
    </citation>
    <scope>NUCLEOTIDE SEQUENCE</scope>
    <source>
        <strain evidence="1">ChiW19-954</strain>
    </source>
</reference>
<protein>
    <submittedName>
        <fullName evidence="1">Uncharacterized protein</fullName>
    </submittedName>
</protein>
<reference evidence="1" key="1">
    <citation type="journal article" date="2021" name="PeerJ">
        <title>Extensive microbial diversity within the chicken gut microbiome revealed by metagenomics and culture.</title>
        <authorList>
            <person name="Gilroy R."/>
            <person name="Ravi A."/>
            <person name="Getino M."/>
            <person name="Pursley I."/>
            <person name="Horton D.L."/>
            <person name="Alikhan N.F."/>
            <person name="Baker D."/>
            <person name="Gharbi K."/>
            <person name="Hall N."/>
            <person name="Watson M."/>
            <person name="Adriaenssens E.M."/>
            <person name="Foster-Nyarko E."/>
            <person name="Jarju S."/>
            <person name="Secka A."/>
            <person name="Antonio M."/>
            <person name="Oren A."/>
            <person name="Chaudhuri R.R."/>
            <person name="La Ragione R."/>
            <person name="Hildebrand F."/>
            <person name="Pallen M.J."/>
        </authorList>
    </citation>
    <scope>NUCLEOTIDE SEQUENCE</scope>
    <source>
        <strain evidence="1">ChiW19-954</strain>
    </source>
</reference>
<proteinExistence type="predicted"/>
<comment type="caution">
    <text evidence="1">The sequence shown here is derived from an EMBL/GenBank/DDBJ whole genome shotgun (WGS) entry which is preliminary data.</text>
</comment>
<evidence type="ECO:0000313" key="2">
    <source>
        <dbReference type="Proteomes" id="UP000823890"/>
    </source>
</evidence>
<name>A0A9D2NMC1_9FIRM</name>
<gene>
    <name evidence="1" type="ORF">H9758_10755</name>
</gene>
<evidence type="ECO:0000313" key="1">
    <source>
        <dbReference type="EMBL" id="HJC35050.1"/>
    </source>
</evidence>
<dbReference type="Proteomes" id="UP000823890">
    <property type="component" value="Unassembled WGS sequence"/>
</dbReference>
<organism evidence="1 2">
    <name type="scientific">Candidatus Mediterraneibacter faecipullorum</name>
    <dbReference type="NCBI Taxonomy" id="2838670"/>
    <lineage>
        <taxon>Bacteria</taxon>
        <taxon>Bacillati</taxon>
        <taxon>Bacillota</taxon>
        <taxon>Clostridia</taxon>
        <taxon>Lachnospirales</taxon>
        <taxon>Lachnospiraceae</taxon>
        <taxon>Mediterraneibacter</taxon>
    </lineage>
</organism>
<dbReference type="EMBL" id="DWWO01000131">
    <property type="protein sequence ID" value="HJC35050.1"/>
    <property type="molecule type" value="Genomic_DNA"/>
</dbReference>
<sequence>MIYTVLKIEEDLDYGCEERSEDQPVTVLVTLQSPAGEERTCRMPDQLLYDRDINEGDKVIFDENNLLRKPLGEDWTERLYSN</sequence>
<accession>A0A9D2NMC1</accession>